<keyword evidence="4" id="KW-1185">Reference proteome</keyword>
<feature type="domain" description="Retrotransposon Copia-like N-terminal" evidence="2">
    <location>
        <begin position="27"/>
        <end position="65"/>
    </location>
</feature>
<gene>
    <name evidence="3" type="ORF">RHGRI_021688</name>
</gene>
<dbReference type="EMBL" id="JACTNZ010000007">
    <property type="protein sequence ID" value="KAG5541944.1"/>
    <property type="molecule type" value="Genomic_DNA"/>
</dbReference>
<evidence type="ECO:0000313" key="4">
    <source>
        <dbReference type="Proteomes" id="UP000823749"/>
    </source>
</evidence>
<dbReference type="Proteomes" id="UP000823749">
    <property type="component" value="Chromosome 7"/>
</dbReference>
<dbReference type="Pfam" id="PF14244">
    <property type="entry name" value="Retrotran_gag_3"/>
    <property type="match status" value="1"/>
</dbReference>
<dbReference type="Pfam" id="PF14223">
    <property type="entry name" value="Retrotran_gag_2"/>
    <property type="match status" value="1"/>
</dbReference>
<evidence type="ECO:0000259" key="2">
    <source>
        <dbReference type="Pfam" id="PF14244"/>
    </source>
</evidence>
<comment type="caution">
    <text evidence="3">The sequence shown here is derived from an EMBL/GenBank/DDBJ whole genome shotgun (WGS) entry which is preliminary data.</text>
</comment>
<feature type="region of interest" description="Disordered" evidence="1">
    <location>
        <begin position="342"/>
        <end position="386"/>
    </location>
</feature>
<evidence type="ECO:0000256" key="1">
    <source>
        <dbReference type="SAM" id="MobiDB-lite"/>
    </source>
</evidence>
<dbReference type="AlphaFoldDB" id="A0AAV6JQL0"/>
<protein>
    <recommendedName>
        <fullName evidence="2">Retrotransposon Copia-like N-terminal domain-containing protein</fullName>
    </recommendedName>
</protein>
<feature type="compositionally biased region" description="Low complexity" evidence="1">
    <location>
        <begin position="198"/>
        <end position="234"/>
    </location>
</feature>
<name>A0AAV6JQL0_9ERIC</name>
<dbReference type="PANTHER" id="PTHR47481">
    <property type="match status" value="1"/>
</dbReference>
<reference evidence="3" key="1">
    <citation type="submission" date="2020-08" db="EMBL/GenBank/DDBJ databases">
        <title>Plant Genome Project.</title>
        <authorList>
            <person name="Zhang R.-G."/>
        </authorList>
    </citation>
    <scope>NUCLEOTIDE SEQUENCE</scope>
    <source>
        <strain evidence="3">WSP0</strain>
        <tissue evidence="3">Leaf</tissue>
    </source>
</reference>
<feature type="region of interest" description="Disordered" evidence="1">
    <location>
        <begin position="198"/>
        <end position="235"/>
    </location>
</feature>
<sequence>MADLSSSSSSSVAIPENLKLLISNLSSLVTVKLDPTNFIIWRKQIQNILQATYLFGYLDGTIACPSPIIKDQNGKDIVNTEFMQWKIIDSHLLSCVTATLTTPVFSLVLDLSSSREEIADQLAIASCPIQDEDLVFHILHGLPSSYDAFNTSIRTRSESITVDELTSLLCSESIHMNSHTKVSPTSGDLAVAFATNVSGSTNSSSSFSGSRGSNSMFRGRYSSRPGNRGGRYPFRGGGRGFGRNFRSPNFTGFSGASTSSGSGSLSETGSVVCQICNKPYHTALTCWYRMDSTFQPSPPIAQPATRAFVVSTSTTPPSDCHEFLHNDTLSSLQISSPIESPQAHFTQTGRGRGFHNRGRGRGYHNSSGHRHPPHATGSSSATGILSLPPNATRIHCQICGRTNHTAAQCYDRFNQRVNYPSAHYTTVD</sequence>
<proteinExistence type="predicted"/>
<feature type="compositionally biased region" description="Basic residues" evidence="1">
    <location>
        <begin position="352"/>
        <end position="373"/>
    </location>
</feature>
<evidence type="ECO:0000313" key="3">
    <source>
        <dbReference type="EMBL" id="KAG5541944.1"/>
    </source>
</evidence>
<dbReference type="PANTHER" id="PTHR47481:SF10">
    <property type="entry name" value="COPIA-LIKE POLYPROTEIN_RETROTRANSPOSON"/>
    <property type="match status" value="1"/>
</dbReference>
<dbReference type="InterPro" id="IPR029472">
    <property type="entry name" value="Copia-like_N"/>
</dbReference>
<accession>A0AAV6JQL0</accession>
<organism evidence="3 4">
    <name type="scientific">Rhododendron griersonianum</name>
    <dbReference type="NCBI Taxonomy" id="479676"/>
    <lineage>
        <taxon>Eukaryota</taxon>
        <taxon>Viridiplantae</taxon>
        <taxon>Streptophyta</taxon>
        <taxon>Embryophyta</taxon>
        <taxon>Tracheophyta</taxon>
        <taxon>Spermatophyta</taxon>
        <taxon>Magnoliopsida</taxon>
        <taxon>eudicotyledons</taxon>
        <taxon>Gunneridae</taxon>
        <taxon>Pentapetalae</taxon>
        <taxon>asterids</taxon>
        <taxon>Ericales</taxon>
        <taxon>Ericaceae</taxon>
        <taxon>Ericoideae</taxon>
        <taxon>Rhodoreae</taxon>
        <taxon>Rhododendron</taxon>
    </lineage>
</organism>